<evidence type="ECO:0000256" key="1">
    <source>
        <dbReference type="SAM" id="MobiDB-lite"/>
    </source>
</evidence>
<dbReference type="InterPro" id="IPR013078">
    <property type="entry name" value="His_Pase_superF_clade-1"/>
</dbReference>
<dbReference type="Gene3D" id="3.40.50.1240">
    <property type="entry name" value="Phosphoglycerate mutase-like"/>
    <property type="match status" value="1"/>
</dbReference>
<dbReference type="InterPro" id="IPR029033">
    <property type="entry name" value="His_PPase_superfam"/>
</dbReference>
<protein>
    <submittedName>
        <fullName evidence="2">Phosphoglycerate mutase</fullName>
    </submittedName>
</protein>
<dbReference type="SUPFAM" id="SSF53254">
    <property type="entry name" value="Phosphoglycerate mutase-like"/>
    <property type="match status" value="1"/>
</dbReference>
<dbReference type="EMBL" id="BSFE01000001">
    <property type="protein sequence ID" value="GLK50621.1"/>
    <property type="molecule type" value="Genomic_DNA"/>
</dbReference>
<organism evidence="2 3">
    <name type="scientific">Maricaulis virginensis</name>
    <dbReference type="NCBI Taxonomy" id="144022"/>
    <lineage>
        <taxon>Bacteria</taxon>
        <taxon>Pseudomonadati</taxon>
        <taxon>Pseudomonadota</taxon>
        <taxon>Alphaproteobacteria</taxon>
        <taxon>Maricaulales</taxon>
        <taxon>Maricaulaceae</taxon>
        <taxon>Maricaulis</taxon>
    </lineage>
</organism>
<dbReference type="RefSeq" id="WP_271185022.1">
    <property type="nucleotide sequence ID" value="NZ_BSFE01000001.1"/>
</dbReference>
<dbReference type="AlphaFoldDB" id="A0A9W6MM89"/>
<dbReference type="Proteomes" id="UP001143486">
    <property type="component" value="Unassembled WGS sequence"/>
</dbReference>
<reference evidence="2" key="2">
    <citation type="submission" date="2023-01" db="EMBL/GenBank/DDBJ databases">
        <authorList>
            <person name="Sun Q."/>
            <person name="Evtushenko L."/>
        </authorList>
    </citation>
    <scope>NUCLEOTIDE SEQUENCE</scope>
    <source>
        <strain evidence="2">VKM B-1513</strain>
    </source>
</reference>
<feature type="compositionally biased region" description="Polar residues" evidence="1">
    <location>
        <begin position="1"/>
        <end position="15"/>
    </location>
</feature>
<keyword evidence="3" id="KW-1185">Reference proteome</keyword>
<evidence type="ECO:0000313" key="3">
    <source>
        <dbReference type="Proteomes" id="UP001143486"/>
    </source>
</evidence>
<reference evidence="2" key="1">
    <citation type="journal article" date="2014" name="Int. J. Syst. Evol. Microbiol.">
        <title>Complete genome sequence of Corynebacterium casei LMG S-19264T (=DSM 44701T), isolated from a smear-ripened cheese.</title>
        <authorList>
            <consortium name="US DOE Joint Genome Institute (JGI-PGF)"/>
            <person name="Walter F."/>
            <person name="Albersmeier A."/>
            <person name="Kalinowski J."/>
            <person name="Ruckert C."/>
        </authorList>
    </citation>
    <scope>NUCLEOTIDE SEQUENCE</scope>
    <source>
        <strain evidence="2">VKM B-1513</strain>
    </source>
</reference>
<feature type="region of interest" description="Disordered" evidence="1">
    <location>
        <begin position="1"/>
        <end position="20"/>
    </location>
</feature>
<accession>A0A9W6MM89</accession>
<name>A0A9W6MM89_9PROT</name>
<dbReference type="SMART" id="SM00855">
    <property type="entry name" value="PGAM"/>
    <property type="match status" value="1"/>
</dbReference>
<gene>
    <name evidence="2" type="ORF">GCM10017621_01290</name>
</gene>
<comment type="caution">
    <text evidence="2">The sequence shown here is derived from an EMBL/GenBank/DDBJ whole genome shotgun (WGS) entry which is preliminary data.</text>
</comment>
<dbReference type="Pfam" id="PF00300">
    <property type="entry name" value="His_Phos_1"/>
    <property type="match status" value="1"/>
</dbReference>
<evidence type="ECO:0000313" key="2">
    <source>
        <dbReference type="EMBL" id="GLK50621.1"/>
    </source>
</evidence>
<dbReference type="CDD" id="cd07067">
    <property type="entry name" value="HP_PGM_like"/>
    <property type="match status" value="1"/>
</dbReference>
<proteinExistence type="predicted"/>
<sequence>MTRSSNDLQSLSPGSITIARHGRPDANRERWLDWRGYEDWWDNEYQPAGLVDGQSAPDALIRAAAESHTVFASSLRRAIETAQAVSPDRAPVIDPVFIEAELPPPPMPGRFMAKTWGVFARCSWWMGWSRGRESRADAEARARQAADQLIEAAAAGPVVLCAHGWFNRMLRPQLRGAGWVCVRDGGDTYWSWRRYEYRPR</sequence>